<evidence type="ECO:0000259" key="7">
    <source>
        <dbReference type="Pfam" id="PF21982"/>
    </source>
</evidence>
<accession>A0A2K4FG46</accession>
<dbReference type="AlphaFoldDB" id="A0A2K4FG46"/>
<evidence type="ECO:0000256" key="2">
    <source>
        <dbReference type="ARBA" id="ARBA00009695"/>
    </source>
</evidence>
<dbReference type="Proteomes" id="UP000242712">
    <property type="component" value="Unassembled WGS sequence"/>
</dbReference>
<evidence type="ECO:0000256" key="5">
    <source>
        <dbReference type="HAMAP-Rule" id="MF_01114"/>
    </source>
</evidence>
<dbReference type="Pfam" id="PF21982">
    <property type="entry name" value="RecX_HTH1"/>
    <property type="match status" value="1"/>
</dbReference>
<gene>
    <name evidence="5" type="primary">recX</name>
    <name evidence="8" type="ORF">CD039_06175</name>
</gene>
<organism evidence="8 9">
    <name type="scientific">Staphylococcus argensis</name>
    <dbReference type="NCBI Taxonomy" id="1607738"/>
    <lineage>
        <taxon>Bacteria</taxon>
        <taxon>Bacillati</taxon>
        <taxon>Bacillota</taxon>
        <taxon>Bacilli</taxon>
        <taxon>Bacillales</taxon>
        <taxon>Staphylococcaceae</taxon>
        <taxon>Staphylococcus</taxon>
    </lineage>
</organism>
<dbReference type="PANTHER" id="PTHR33602:SF1">
    <property type="entry name" value="REGULATORY PROTEIN RECX FAMILY PROTEIN"/>
    <property type="match status" value="1"/>
</dbReference>
<dbReference type="HAMAP" id="MF_01114">
    <property type="entry name" value="RecX"/>
    <property type="match status" value="1"/>
</dbReference>
<dbReference type="InterPro" id="IPR053925">
    <property type="entry name" value="RecX_HTH_3rd"/>
</dbReference>
<comment type="subcellular location">
    <subcellularLocation>
        <location evidence="1 5">Cytoplasm</location>
    </subcellularLocation>
</comment>
<evidence type="ECO:0000259" key="6">
    <source>
        <dbReference type="Pfam" id="PF21981"/>
    </source>
</evidence>
<proteinExistence type="inferred from homology"/>
<evidence type="ECO:0000256" key="4">
    <source>
        <dbReference type="ARBA" id="ARBA00022490"/>
    </source>
</evidence>
<dbReference type="Pfam" id="PF21981">
    <property type="entry name" value="RecX_HTH3"/>
    <property type="match status" value="2"/>
</dbReference>
<comment type="similarity">
    <text evidence="2 5">Belongs to the RecX family.</text>
</comment>
<dbReference type="GeneID" id="98297932"/>
<feature type="domain" description="RecX first three-helical" evidence="7">
    <location>
        <begin position="64"/>
        <end position="101"/>
    </location>
</feature>
<sequence length="272" mass="31713">MPKITKIEVQRKNTERFNLYLDGEFEMGIDINTLAHFNLKKNQEVSPAAMADIQSYEQYRQGINSAINYISYRKRSEREVVKHLSDQEISEPVIAKVIAFCYEQKLIDHEDYAESLKNTMIQTSDKGPEVYKQKLYQAGIETHLIEDYTARYEEELPLDQVLKVAEKILRQKKGPPAKVQAKVKQSLLQKGYTFEMIDRAFQEMDFSQDEAVVDELLQKDLEKAYSKYARKYDGNQCRMKTIEALMRKGYSYDKIKTKLEESGITNGTEEIE</sequence>
<dbReference type="InterPro" id="IPR003783">
    <property type="entry name" value="Regulatory_RecX"/>
</dbReference>
<dbReference type="InterPro" id="IPR053926">
    <property type="entry name" value="RecX_HTH_1st"/>
</dbReference>
<evidence type="ECO:0000313" key="8">
    <source>
        <dbReference type="EMBL" id="POA10322.1"/>
    </source>
</evidence>
<evidence type="ECO:0000313" key="9">
    <source>
        <dbReference type="Proteomes" id="UP000242712"/>
    </source>
</evidence>
<feature type="domain" description="RecX third three-helical" evidence="6">
    <location>
        <begin position="215"/>
        <end position="256"/>
    </location>
</feature>
<comment type="caution">
    <text evidence="8">The sequence shown here is derived from an EMBL/GenBank/DDBJ whole genome shotgun (WGS) entry which is preliminary data.</text>
</comment>
<keyword evidence="9" id="KW-1185">Reference proteome</keyword>
<dbReference type="PANTHER" id="PTHR33602">
    <property type="entry name" value="REGULATORY PROTEIN RECX FAMILY PROTEIN"/>
    <property type="match status" value="1"/>
</dbReference>
<dbReference type="InterPro" id="IPR036388">
    <property type="entry name" value="WH-like_DNA-bd_sf"/>
</dbReference>
<evidence type="ECO:0000256" key="3">
    <source>
        <dbReference type="ARBA" id="ARBA00018111"/>
    </source>
</evidence>
<reference evidence="8 9" key="1">
    <citation type="submission" date="2017-08" db="EMBL/GenBank/DDBJ databases">
        <title>Draft genome sequences of 64 type strains of genus Staph aureus.</title>
        <authorList>
            <person name="Cole K."/>
            <person name="Golubchik T."/>
            <person name="Russell J."/>
            <person name="Foster D."/>
            <person name="Llewelyn M."/>
            <person name="Wilson D."/>
            <person name="Crook D."/>
            <person name="Paul J."/>
        </authorList>
    </citation>
    <scope>NUCLEOTIDE SEQUENCE [LARGE SCALE GENOMIC DNA]</scope>
    <source>
        <strain evidence="8 9">DSM 29875</strain>
    </source>
</reference>
<dbReference type="NCBIfam" id="NF010733">
    <property type="entry name" value="PRK14135.1"/>
    <property type="match status" value="1"/>
</dbReference>
<comment type="function">
    <text evidence="5">Modulates RecA activity.</text>
</comment>
<protein>
    <recommendedName>
        <fullName evidence="3 5">Regulatory protein RecX</fullName>
    </recommendedName>
</protein>
<dbReference type="EMBL" id="PPPX01000001">
    <property type="protein sequence ID" value="POA10322.1"/>
    <property type="molecule type" value="Genomic_DNA"/>
</dbReference>
<name>A0A2K4FG46_9STAP</name>
<dbReference type="RefSeq" id="WP_103371559.1">
    <property type="nucleotide sequence ID" value="NZ_CBCRVO010000004.1"/>
</dbReference>
<dbReference type="OrthoDB" id="5421057at2"/>
<feature type="domain" description="RecX third three-helical" evidence="6">
    <location>
        <begin position="158"/>
        <end position="200"/>
    </location>
</feature>
<evidence type="ECO:0000256" key="1">
    <source>
        <dbReference type="ARBA" id="ARBA00004496"/>
    </source>
</evidence>
<dbReference type="GO" id="GO:0005737">
    <property type="term" value="C:cytoplasm"/>
    <property type="evidence" value="ECO:0007669"/>
    <property type="project" value="UniProtKB-SubCell"/>
</dbReference>
<keyword evidence="4 5" id="KW-0963">Cytoplasm</keyword>
<dbReference type="GO" id="GO:0006282">
    <property type="term" value="P:regulation of DNA repair"/>
    <property type="evidence" value="ECO:0007669"/>
    <property type="project" value="UniProtKB-UniRule"/>
</dbReference>
<dbReference type="Gene3D" id="1.10.10.10">
    <property type="entry name" value="Winged helix-like DNA-binding domain superfamily/Winged helix DNA-binding domain"/>
    <property type="match status" value="4"/>
</dbReference>